<dbReference type="GO" id="GO:0005829">
    <property type="term" value="C:cytosol"/>
    <property type="evidence" value="ECO:0007669"/>
    <property type="project" value="TreeGrafter"/>
</dbReference>
<keyword evidence="2 6" id="KW-0479">Metal-binding</keyword>
<dbReference type="InterPro" id="IPR013154">
    <property type="entry name" value="ADH-like_N"/>
</dbReference>
<evidence type="ECO:0000256" key="6">
    <source>
        <dbReference type="RuleBase" id="RU361277"/>
    </source>
</evidence>
<dbReference type="PANTHER" id="PTHR43880">
    <property type="entry name" value="ALCOHOL DEHYDROGENASE"/>
    <property type="match status" value="1"/>
</dbReference>
<dbReference type="InterPro" id="IPR020843">
    <property type="entry name" value="ER"/>
</dbReference>
<reference evidence="8" key="1">
    <citation type="submission" date="2020-12" db="EMBL/GenBank/DDBJ databases">
        <title>Genomic characterization of non-nitrogen-fixing Frankia strains.</title>
        <authorList>
            <person name="Carlos-Shanley C."/>
            <person name="Guerra T."/>
            <person name="Hahn D."/>
        </authorList>
    </citation>
    <scope>NUCLEOTIDE SEQUENCE</scope>
    <source>
        <strain evidence="8">CN6</strain>
    </source>
</reference>
<dbReference type="RefSeq" id="WP_202999790.1">
    <property type="nucleotide sequence ID" value="NZ_JADWYU010000130.1"/>
</dbReference>
<dbReference type="Gene3D" id="3.40.50.720">
    <property type="entry name" value="NAD(P)-binding Rossmann-like Domain"/>
    <property type="match status" value="1"/>
</dbReference>
<dbReference type="GO" id="GO:0008270">
    <property type="term" value="F:zinc ion binding"/>
    <property type="evidence" value="ECO:0007669"/>
    <property type="project" value="InterPro"/>
</dbReference>
<dbReference type="AlphaFoldDB" id="A0A937UND4"/>
<comment type="similarity">
    <text evidence="1 6">Belongs to the zinc-containing alcohol dehydrogenase family.</text>
</comment>
<dbReference type="NCBIfam" id="TIGR03989">
    <property type="entry name" value="Rxyl_3153"/>
    <property type="match status" value="1"/>
</dbReference>
<evidence type="ECO:0000256" key="2">
    <source>
        <dbReference type="ARBA" id="ARBA00022723"/>
    </source>
</evidence>
<protein>
    <submittedName>
        <fullName evidence="8">NDMA-dependent alcohol dehydrogenase</fullName>
        <ecNumber evidence="8">1.1.99.36</ecNumber>
    </submittedName>
</protein>
<dbReference type="Proteomes" id="UP000604475">
    <property type="component" value="Unassembled WGS sequence"/>
</dbReference>
<dbReference type="SMART" id="SM00829">
    <property type="entry name" value="PKS_ER"/>
    <property type="match status" value="1"/>
</dbReference>
<dbReference type="EMBL" id="JAEACQ010000164">
    <property type="protein sequence ID" value="MBL7627842.1"/>
    <property type="molecule type" value="Genomic_DNA"/>
</dbReference>
<keyword evidence="9" id="KW-1185">Reference proteome</keyword>
<dbReference type="PANTHER" id="PTHR43880:SF12">
    <property type="entry name" value="ALCOHOL DEHYDROGENASE CLASS-3"/>
    <property type="match status" value="1"/>
</dbReference>
<comment type="caution">
    <text evidence="8">The sequence shown here is derived from an EMBL/GenBank/DDBJ whole genome shotgun (WGS) entry which is preliminary data.</text>
</comment>
<dbReference type="SUPFAM" id="SSF50129">
    <property type="entry name" value="GroES-like"/>
    <property type="match status" value="2"/>
</dbReference>
<evidence type="ECO:0000256" key="1">
    <source>
        <dbReference type="ARBA" id="ARBA00008072"/>
    </source>
</evidence>
<dbReference type="Pfam" id="PF00107">
    <property type="entry name" value="ADH_zinc_N"/>
    <property type="match status" value="1"/>
</dbReference>
<dbReference type="InterPro" id="IPR002328">
    <property type="entry name" value="ADH_Zn_CS"/>
</dbReference>
<evidence type="ECO:0000256" key="5">
    <source>
        <dbReference type="ARBA" id="ARBA00023027"/>
    </source>
</evidence>
<gene>
    <name evidence="8" type="ORF">I7412_11795</name>
</gene>
<keyword evidence="5" id="KW-0520">NAD</keyword>
<evidence type="ECO:0000256" key="4">
    <source>
        <dbReference type="ARBA" id="ARBA00023002"/>
    </source>
</evidence>
<dbReference type="GO" id="GO:0051903">
    <property type="term" value="F:S-(hydroxymethyl)glutathione dehydrogenase [NAD(P)+] activity"/>
    <property type="evidence" value="ECO:0007669"/>
    <property type="project" value="TreeGrafter"/>
</dbReference>
<dbReference type="Gene3D" id="3.90.180.10">
    <property type="entry name" value="Medium-chain alcohol dehydrogenases, catalytic domain"/>
    <property type="match status" value="1"/>
</dbReference>
<evidence type="ECO:0000256" key="3">
    <source>
        <dbReference type="ARBA" id="ARBA00022833"/>
    </source>
</evidence>
<dbReference type="EC" id="1.1.99.36" evidence="8"/>
<dbReference type="SUPFAM" id="SSF51735">
    <property type="entry name" value="NAD(P)-binding Rossmann-fold domains"/>
    <property type="match status" value="1"/>
</dbReference>
<feature type="domain" description="Enoyl reductase (ER)" evidence="7">
    <location>
        <begin position="12"/>
        <end position="368"/>
    </location>
</feature>
<keyword evidence="4 8" id="KW-0560">Oxidoreductase</keyword>
<comment type="cofactor">
    <cofactor evidence="6">
        <name>Zn(2+)</name>
        <dbReference type="ChEBI" id="CHEBI:29105"/>
    </cofactor>
</comment>
<dbReference type="Pfam" id="PF08240">
    <property type="entry name" value="ADH_N"/>
    <property type="match status" value="1"/>
</dbReference>
<dbReference type="PROSITE" id="PS00059">
    <property type="entry name" value="ADH_ZINC"/>
    <property type="match status" value="1"/>
</dbReference>
<dbReference type="CDD" id="cd08279">
    <property type="entry name" value="Zn_ADH_class_III"/>
    <property type="match status" value="1"/>
</dbReference>
<dbReference type="InterPro" id="IPR023921">
    <property type="entry name" value="ADH_Zn_actinomycetes"/>
</dbReference>
<dbReference type="GO" id="GO:0046294">
    <property type="term" value="P:formaldehyde catabolic process"/>
    <property type="evidence" value="ECO:0007669"/>
    <property type="project" value="TreeGrafter"/>
</dbReference>
<sequence>MRTRAGVCWETGAKWSVEEVELDEPKAGEVLVRLAASGLCHSDDHAVTGDMPAGLPMVGGHEGAGVVEAVGPGVTSVAPGDHVVLTFVPACGRCRWCMSGMANLCDVGAKILGGLPMDGTHRTHARGQGLTRMTGLGTFSPHTVVHEYSVVKIDQDVPLELAALVGCGVATGFGSAINTAEVGPGDTVVVVGVGGVGAAAIQGARVAGAEHIVAVDPVAWKLDQAKVFGATHGVASMEEAVPLLVDLTRGVLADKAILTVGVAHGQMVGPLLALIRKGGIAVVTAVAPWTETDANLSLFELAIWQKQLRGSLFGGYAPAVAVPQLLKLYRRGLLRLDDLVTRRYSLDDLQQGYDDMHAGRNIRGLVVFD</sequence>
<proteinExistence type="inferred from homology"/>
<dbReference type="InterPro" id="IPR036291">
    <property type="entry name" value="NAD(P)-bd_dom_sf"/>
</dbReference>
<accession>A0A937UND4</accession>
<name>A0A937UND4_9ACTN</name>
<keyword evidence="3 6" id="KW-0862">Zinc</keyword>
<evidence type="ECO:0000259" key="7">
    <source>
        <dbReference type="SMART" id="SM00829"/>
    </source>
</evidence>
<dbReference type="InterPro" id="IPR011032">
    <property type="entry name" value="GroES-like_sf"/>
</dbReference>
<evidence type="ECO:0000313" key="9">
    <source>
        <dbReference type="Proteomes" id="UP000604475"/>
    </source>
</evidence>
<evidence type="ECO:0000313" key="8">
    <source>
        <dbReference type="EMBL" id="MBL7627842.1"/>
    </source>
</evidence>
<dbReference type="InterPro" id="IPR013149">
    <property type="entry name" value="ADH-like_C"/>
</dbReference>
<organism evidence="8 9">
    <name type="scientific">Frankia nepalensis</name>
    <dbReference type="NCBI Taxonomy" id="1836974"/>
    <lineage>
        <taxon>Bacteria</taxon>
        <taxon>Bacillati</taxon>
        <taxon>Actinomycetota</taxon>
        <taxon>Actinomycetes</taxon>
        <taxon>Frankiales</taxon>
        <taxon>Frankiaceae</taxon>
        <taxon>Frankia</taxon>
    </lineage>
</organism>